<reference evidence="2" key="1">
    <citation type="submission" date="2020-02" db="EMBL/GenBank/DDBJ databases">
        <authorList>
            <person name="Meier V. D."/>
        </authorList>
    </citation>
    <scope>NUCLEOTIDE SEQUENCE</scope>
    <source>
        <strain evidence="2">AVDCRST_MAG48</strain>
    </source>
</reference>
<feature type="compositionally biased region" description="Gly residues" evidence="1">
    <location>
        <begin position="89"/>
        <end position="98"/>
    </location>
</feature>
<proteinExistence type="predicted"/>
<feature type="compositionally biased region" description="Basic residues" evidence="1">
    <location>
        <begin position="45"/>
        <end position="60"/>
    </location>
</feature>
<sequence length="201" mass="21346">EPGGSPSERTAGRAGAVPARRVGRPGAGLGLRLRGDQPRPGAAPGRRRLPRHRDGHRRRGPGVGRAHGRAVPGGHGLEGRRLQRAAGGHSAGRGGLRPGAGRRLDVGRLRPVRRRGPRRRRRRPAGHHPVQRQRRLGRRSGRPRPGPDPATGPLRPGGAGRPDRPRAHPLAVRGRGGRRGGARRRGARPRRPLATGPAAAV</sequence>
<evidence type="ECO:0000256" key="1">
    <source>
        <dbReference type="SAM" id="MobiDB-lite"/>
    </source>
</evidence>
<feature type="compositionally biased region" description="Basic residues" evidence="1">
    <location>
        <begin position="110"/>
        <end position="142"/>
    </location>
</feature>
<feature type="compositionally biased region" description="Low complexity" evidence="1">
    <location>
        <begin position="192"/>
        <end position="201"/>
    </location>
</feature>
<evidence type="ECO:0000313" key="2">
    <source>
        <dbReference type="EMBL" id="CAA9287221.1"/>
    </source>
</evidence>
<feature type="non-terminal residue" evidence="2">
    <location>
        <position position="201"/>
    </location>
</feature>
<name>A0A6J4JTI3_9ACTN</name>
<feature type="region of interest" description="Disordered" evidence="1">
    <location>
        <begin position="1"/>
        <end position="201"/>
    </location>
</feature>
<dbReference type="AlphaFoldDB" id="A0A6J4JTI3"/>
<feature type="non-terminal residue" evidence="2">
    <location>
        <position position="1"/>
    </location>
</feature>
<feature type="compositionally biased region" description="Gly residues" evidence="1">
    <location>
        <begin position="61"/>
        <end position="76"/>
    </location>
</feature>
<gene>
    <name evidence="2" type="ORF">AVDCRST_MAG48-223</name>
</gene>
<protein>
    <submittedName>
        <fullName evidence="2">Uncharacterized protein</fullName>
    </submittedName>
</protein>
<dbReference type="EMBL" id="CADCTS010000034">
    <property type="protein sequence ID" value="CAA9287221.1"/>
    <property type="molecule type" value="Genomic_DNA"/>
</dbReference>
<accession>A0A6J4JTI3</accession>
<organism evidence="2">
    <name type="scientific">uncultured Friedmanniella sp</name>
    <dbReference type="NCBI Taxonomy" id="335381"/>
    <lineage>
        <taxon>Bacteria</taxon>
        <taxon>Bacillati</taxon>
        <taxon>Actinomycetota</taxon>
        <taxon>Actinomycetes</taxon>
        <taxon>Propionibacteriales</taxon>
        <taxon>Nocardioidaceae</taxon>
        <taxon>Friedmanniella</taxon>
        <taxon>environmental samples</taxon>
    </lineage>
</organism>
<feature type="compositionally biased region" description="Basic residues" evidence="1">
    <location>
        <begin position="175"/>
        <end position="191"/>
    </location>
</feature>